<proteinExistence type="predicted"/>
<gene>
    <name evidence="2" type="ORF">DFP98_116107</name>
</gene>
<dbReference type="AlphaFoldDB" id="A0A3D9JMT8"/>
<dbReference type="Proteomes" id="UP000256977">
    <property type="component" value="Unassembled WGS sequence"/>
</dbReference>
<dbReference type="InterPro" id="IPR037401">
    <property type="entry name" value="SnoaL-like"/>
</dbReference>
<protein>
    <submittedName>
        <fullName evidence="2">SnoaL-like protein</fullName>
    </submittedName>
</protein>
<evidence type="ECO:0000313" key="3">
    <source>
        <dbReference type="Proteomes" id="UP000256977"/>
    </source>
</evidence>
<dbReference type="RefSeq" id="WP_116062408.1">
    <property type="nucleotide sequence ID" value="NZ_QRDZ01000016.1"/>
</dbReference>
<organism evidence="2 3">
    <name type="scientific">Cohnella phaseoli</name>
    <dbReference type="NCBI Taxonomy" id="456490"/>
    <lineage>
        <taxon>Bacteria</taxon>
        <taxon>Bacillati</taxon>
        <taxon>Bacillota</taxon>
        <taxon>Bacilli</taxon>
        <taxon>Bacillales</taxon>
        <taxon>Paenibacillaceae</taxon>
        <taxon>Cohnella</taxon>
    </lineage>
</organism>
<evidence type="ECO:0000259" key="1">
    <source>
        <dbReference type="Pfam" id="PF12680"/>
    </source>
</evidence>
<reference evidence="2 3" key="1">
    <citation type="submission" date="2018-07" db="EMBL/GenBank/DDBJ databases">
        <title>Genomic Encyclopedia of Type Strains, Phase III (KMG-III): the genomes of soil and plant-associated and newly described type strains.</title>
        <authorList>
            <person name="Whitman W."/>
        </authorList>
    </citation>
    <scope>NUCLEOTIDE SEQUENCE [LARGE SCALE GENOMIC DNA]</scope>
    <source>
        <strain evidence="2 3">CECT 7287</strain>
    </source>
</reference>
<dbReference type="SUPFAM" id="SSF54427">
    <property type="entry name" value="NTF2-like"/>
    <property type="match status" value="1"/>
</dbReference>
<comment type="caution">
    <text evidence="2">The sequence shown here is derived from an EMBL/GenBank/DDBJ whole genome shotgun (WGS) entry which is preliminary data.</text>
</comment>
<accession>A0A3D9JMT8</accession>
<dbReference type="Gene3D" id="3.10.450.50">
    <property type="match status" value="1"/>
</dbReference>
<evidence type="ECO:0000313" key="2">
    <source>
        <dbReference type="EMBL" id="RED75305.1"/>
    </source>
</evidence>
<feature type="domain" description="SnoaL-like" evidence="1">
    <location>
        <begin position="11"/>
        <end position="121"/>
    </location>
</feature>
<dbReference type="Pfam" id="PF12680">
    <property type="entry name" value="SnoaL_2"/>
    <property type="match status" value="1"/>
</dbReference>
<dbReference type="InterPro" id="IPR032710">
    <property type="entry name" value="NTF2-like_dom_sf"/>
</dbReference>
<sequence>MSKNDKEIIDSYIEAYNSFDIEGMLALLHEEVLFRNYSNGEVSTETKGIHEFKELAENSAQIFSSRCQTITSYSQIDGKVEIQIDYEAVLAADLPNGLKQGDRIQLKGKSIFEIREGKITLIEDYS</sequence>
<dbReference type="OrthoDB" id="582835at2"/>
<keyword evidence="3" id="KW-1185">Reference proteome</keyword>
<name>A0A3D9JMT8_9BACL</name>
<dbReference type="EMBL" id="QRDZ01000016">
    <property type="protein sequence ID" value="RED75305.1"/>
    <property type="molecule type" value="Genomic_DNA"/>
</dbReference>